<keyword evidence="3" id="KW-1185">Reference proteome</keyword>
<accession>A0A2G9C988</accession>
<dbReference type="InterPro" id="IPR029058">
    <property type="entry name" value="AB_hydrolase_fold"/>
</dbReference>
<feature type="compositionally biased region" description="Basic and acidic residues" evidence="1">
    <location>
        <begin position="311"/>
        <end position="325"/>
    </location>
</feature>
<organism evidence="2 3">
    <name type="scientific">Roseateles chitinivorans</name>
    <dbReference type="NCBI Taxonomy" id="2917965"/>
    <lineage>
        <taxon>Bacteria</taxon>
        <taxon>Pseudomonadati</taxon>
        <taxon>Pseudomonadota</taxon>
        <taxon>Betaproteobacteria</taxon>
        <taxon>Burkholderiales</taxon>
        <taxon>Sphaerotilaceae</taxon>
        <taxon>Roseateles</taxon>
    </lineage>
</organism>
<comment type="caution">
    <text evidence="2">The sequence shown here is derived from an EMBL/GenBank/DDBJ whole genome shotgun (WGS) entry which is preliminary data.</text>
</comment>
<feature type="region of interest" description="Disordered" evidence="1">
    <location>
        <begin position="305"/>
        <end position="359"/>
    </location>
</feature>
<evidence type="ECO:0000313" key="3">
    <source>
        <dbReference type="Proteomes" id="UP000231501"/>
    </source>
</evidence>
<name>A0A2G9C988_9BURK</name>
<dbReference type="EMBL" id="PEOG01000027">
    <property type="protein sequence ID" value="PIM53011.1"/>
    <property type="molecule type" value="Genomic_DNA"/>
</dbReference>
<dbReference type="Gene3D" id="3.40.50.1820">
    <property type="entry name" value="alpha/beta hydrolase"/>
    <property type="match status" value="1"/>
</dbReference>
<dbReference type="Proteomes" id="UP000231501">
    <property type="component" value="Unassembled WGS sequence"/>
</dbReference>
<evidence type="ECO:0000313" key="2">
    <source>
        <dbReference type="EMBL" id="PIM53011.1"/>
    </source>
</evidence>
<gene>
    <name evidence="2" type="ORF">CS062_11695</name>
</gene>
<evidence type="ECO:0008006" key="4">
    <source>
        <dbReference type="Google" id="ProtNLM"/>
    </source>
</evidence>
<dbReference type="RefSeq" id="WP_099861817.1">
    <property type="nucleotide sequence ID" value="NZ_PEOG01000027.1"/>
</dbReference>
<sequence length="415" mass="45007">MIDLPLDRPTPSRSFRARLGARLLARAVVAGLAGALLLSGCGGGPPKARLEEQQQQREFAARGYAPSGEAVTVQSLAWRLRGDDVRLSLVLPAGAGDGSAPRPVVLYLPGLGESEQAGLVWRRAWAAAGYAVLSVQPLDDDATAWSSDLARSAEFTELGRRHYADAQMRRRLARLDELLAEAQRLGRQGEAPWRALDWSRTAVAGYELGAQLAMALAGERQADGTVLALKTVRPVAAIVISPQLFATPDPARYRDVSVPVLGLTGPDDSDVLQLVRDLAWRQAPFAAMPPGRGWLLSANEVRHAAFGGNEPRPEDAERERKRIQAAEDQAQSQPQGRRGGGRGQRGQEAPVRMAPVPPIPDYRQRHAQQLGLIAAQQVSIAFLDREMKRSENARGWLAGPAQNWMKQTATLTPPR</sequence>
<protein>
    <recommendedName>
        <fullName evidence="4">Alpha/beta hydrolase</fullName>
    </recommendedName>
</protein>
<dbReference type="SUPFAM" id="SSF53474">
    <property type="entry name" value="alpha/beta-Hydrolases"/>
    <property type="match status" value="1"/>
</dbReference>
<evidence type="ECO:0000256" key="1">
    <source>
        <dbReference type="SAM" id="MobiDB-lite"/>
    </source>
</evidence>
<dbReference type="OrthoDB" id="5562201at2"/>
<proteinExistence type="predicted"/>
<reference evidence="2 3" key="1">
    <citation type="submission" date="2017-11" db="EMBL/GenBank/DDBJ databases">
        <title>Draft genome sequence of Mitsuaria sp. HWN-4.</title>
        <authorList>
            <person name="Gundlapally S.R."/>
        </authorList>
    </citation>
    <scope>NUCLEOTIDE SEQUENCE [LARGE SCALE GENOMIC DNA]</scope>
    <source>
        <strain evidence="2 3">HWN-4</strain>
    </source>
</reference>
<dbReference type="AlphaFoldDB" id="A0A2G9C988"/>